<evidence type="ECO:0000313" key="6">
    <source>
        <dbReference type="Proteomes" id="UP000473325"/>
    </source>
</evidence>
<dbReference type="PANTHER" id="PTHR46796:SF6">
    <property type="entry name" value="ARAC SUBFAMILY"/>
    <property type="match status" value="1"/>
</dbReference>
<dbReference type="InterPro" id="IPR035418">
    <property type="entry name" value="AraC-bd_2"/>
</dbReference>
<evidence type="ECO:0000256" key="3">
    <source>
        <dbReference type="ARBA" id="ARBA00023163"/>
    </source>
</evidence>
<keyword evidence="1" id="KW-0805">Transcription regulation</keyword>
<protein>
    <submittedName>
        <fullName evidence="5">Helix-turn-helix domain-containing protein</fullName>
    </submittedName>
</protein>
<reference evidence="5 6" key="1">
    <citation type="submission" date="2019-12" db="EMBL/GenBank/DDBJ databases">
        <authorList>
            <person name="Kun Z."/>
        </authorList>
    </citation>
    <scope>NUCLEOTIDE SEQUENCE [LARGE SCALE GENOMIC DNA]</scope>
    <source>
        <strain evidence="5 6">YIM 123512</strain>
    </source>
</reference>
<evidence type="ECO:0000259" key="4">
    <source>
        <dbReference type="PROSITE" id="PS01124"/>
    </source>
</evidence>
<dbReference type="InterPro" id="IPR018060">
    <property type="entry name" value="HTH_AraC"/>
</dbReference>
<gene>
    <name evidence="5" type="ORF">GRQ65_06915</name>
</gene>
<dbReference type="Gene3D" id="1.10.10.60">
    <property type="entry name" value="Homeodomain-like"/>
    <property type="match status" value="1"/>
</dbReference>
<dbReference type="InterPro" id="IPR050204">
    <property type="entry name" value="AraC_XylS_family_regulators"/>
</dbReference>
<evidence type="ECO:0000256" key="2">
    <source>
        <dbReference type="ARBA" id="ARBA00023125"/>
    </source>
</evidence>
<feature type="domain" description="HTH araC/xylS-type" evidence="4">
    <location>
        <begin position="207"/>
        <end position="306"/>
    </location>
</feature>
<dbReference type="SMART" id="SM00342">
    <property type="entry name" value="HTH_ARAC"/>
    <property type="match status" value="1"/>
</dbReference>
<keyword evidence="2" id="KW-0238">DNA-binding</keyword>
<evidence type="ECO:0000256" key="1">
    <source>
        <dbReference type="ARBA" id="ARBA00023015"/>
    </source>
</evidence>
<dbReference type="EMBL" id="WUEK01000003">
    <property type="protein sequence ID" value="MXG89277.1"/>
    <property type="molecule type" value="Genomic_DNA"/>
</dbReference>
<keyword evidence="6" id="KW-1185">Reference proteome</keyword>
<dbReference type="GO" id="GO:0003700">
    <property type="term" value="F:DNA-binding transcription factor activity"/>
    <property type="evidence" value="ECO:0007669"/>
    <property type="project" value="InterPro"/>
</dbReference>
<proteinExistence type="predicted"/>
<sequence length="315" mass="33275">MPVPVIIPVARSFAVRGGDGDRVAQWERHNAEALIPLTCDAAAGGGFEAVESNLQLSRLHLARVAASGHGVARTALLAETLPVRSVAVYASVRGRAVFERDGRRRVIGPGQLLICDADGPFRREFSRGLLELVVKVPHAALEEALGRRPPVLPLVLSSGPYVDALVGLVDRAVRHRRPVPVDEHALLELVAWLVADGHVDAAMGHRVTARAYVEQQLDDPALCATAVGRAAGVSDRTLTRAFAAAGTSLPRYVLGRRLDAAYGILVTPGAPPTAEVAAGLGFASPAYFSQSFRRRFGVAAGTVRRTGHGAQEPAA</sequence>
<name>A0A6L7EPI4_9ACTN</name>
<dbReference type="PANTHER" id="PTHR46796">
    <property type="entry name" value="HTH-TYPE TRANSCRIPTIONAL ACTIVATOR RHAS-RELATED"/>
    <property type="match status" value="1"/>
</dbReference>
<accession>A0A6L7EPI4</accession>
<organism evidence="5 6">
    <name type="scientific">Nocardioides flavescens</name>
    <dbReference type="NCBI Taxonomy" id="2691959"/>
    <lineage>
        <taxon>Bacteria</taxon>
        <taxon>Bacillati</taxon>
        <taxon>Actinomycetota</taxon>
        <taxon>Actinomycetes</taxon>
        <taxon>Propionibacteriales</taxon>
        <taxon>Nocardioidaceae</taxon>
        <taxon>Nocardioides</taxon>
    </lineage>
</organism>
<dbReference type="Pfam" id="PF14525">
    <property type="entry name" value="AraC_binding_2"/>
    <property type="match status" value="1"/>
</dbReference>
<evidence type="ECO:0000313" key="5">
    <source>
        <dbReference type="EMBL" id="MXG89277.1"/>
    </source>
</evidence>
<dbReference type="InterPro" id="IPR009057">
    <property type="entry name" value="Homeodomain-like_sf"/>
</dbReference>
<dbReference type="AlphaFoldDB" id="A0A6L7EPI4"/>
<dbReference type="SUPFAM" id="SSF46689">
    <property type="entry name" value="Homeodomain-like"/>
    <property type="match status" value="1"/>
</dbReference>
<dbReference type="GO" id="GO:0043565">
    <property type="term" value="F:sequence-specific DNA binding"/>
    <property type="evidence" value="ECO:0007669"/>
    <property type="project" value="InterPro"/>
</dbReference>
<dbReference type="Proteomes" id="UP000473325">
    <property type="component" value="Unassembled WGS sequence"/>
</dbReference>
<comment type="caution">
    <text evidence="5">The sequence shown here is derived from an EMBL/GenBank/DDBJ whole genome shotgun (WGS) entry which is preliminary data.</text>
</comment>
<dbReference type="PROSITE" id="PS01124">
    <property type="entry name" value="HTH_ARAC_FAMILY_2"/>
    <property type="match status" value="1"/>
</dbReference>
<keyword evidence="3" id="KW-0804">Transcription</keyword>
<dbReference type="Pfam" id="PF12833">
    <property type="entry name" value="HTH_18"/>
    <property type="match status" value="1"/>
</dbReference>